<feature type="region of interest" description="Disordered" evidence="6">
    <location>
        <begin position="334"/>
        <end position="474"/>
    </location>
</feature>
<proteinExistence type="predicted"/>
<feature type="compositionally biased region" description="Polar residues" evidence="6">
    <location>
        <begin position="249"/>
        <end position="261"/>
    </location>
</feature>
<feature type="compositionally biased region" description="Acidic residues" evidence="6">
    <location>
        <begin position="416"/>
        <end position="427"/>
    </location>
</feature>
<dbReference type="InterPro" id="IPR036236">
    <property type="entry name" value="Znf_C2H2_sf"/>
</dbReference>
<dbReference type="GO" id="GO:0000978">
    <property type="term" value="F:RNA polymerase II cis-regulatory region sequence-specific DNA binding"/>
    <property type="evidence" value="ECO:0007669"/>
    <property type="project" value="TreeGrafter"/>
</dbReference>
<evidence type="ECO:0000256" key="2">
    <source>
        <dbReference type="ARBA" id="ARBA00022737"/>
    </source>
</evidence>
<protein>
    <recommendedName>
        <fullName evidence="7">C2H2-type domain-containing protein</fullName>
    </recommendedName>
</protein>
<evidence type="ECO:0000256" key="5">
    <source>
        <dbReference type="PROSITE-ProRule" id="PRU00042"/>
    </source>
</evidence>
<accession>A0A8H7P9Z9</accession>
<dbReference type="FunFam" id="3.30.160.60:FF:001297">
    <property type="entry name" value="Zinc finger and SCAN domain-containing protein 2"/>
    <property type="match status" value="1"/>
</dbReference>
<dbReference type="InterPro" id="IPR050329">
    <property type="entry name" value="GLI_C2H2-zinc-finger"/>
</dbReference>
<organism evidence="8 9">
    <name type="scientific">Rhodonia placenta</name>
    <dbReference type="NCBI Taxonomy" id="104341"/>
    <lineage>
        <taxon>Eukaryota</taxon>
        <taxon>Fungi</taxon>
        <taxon>Dikarya</taxon>
        <taxon>Basidiomycota</taxon>
        <taxon>Agaricomycotina</taxon>
        <taxon>Agaricomycetes</taxon>
        <taxon>Polyporales</taxon>
        <taxon>Adustoporiaceae</taxon>
        <taxon>Rhodonia</taxon>
    </lineage>
</organism>
<sequence>MSGASVAPFVSRRSYPDLSANSVTPITPAQVPRLQFKPSPPQSSHIYAHPSIMEPTVLLRLATHRYPIPSQYYPHISHYRPVMPSQSSYLRASVPRQPSANPSHMTSMSSGSPPYQAAMPGYENSDASSEYNTIEAAFDPNTGTRGHNSYGGEYQDPLRSSWMSTDQALSYNDAYMSGMYSLSSAMSPVAADENRNLADQYSSLVDPYIKQEEYLSGYDKYSQDNLGYTGAGTASSVSAARPLSAAGPLSSQHTAHTSTAGMTHRTPAFPRYDLTTQSSAYGVNAAPDVTASYSLQPGTPFTSYEANIPRYVHPEQVSPNLSPATDYVPLEKTAASPAACDPRTTFNGPSPPLSFTSMSPPSQRGRSDSDVGSASVSPPLVQTVAPGKRRRTVSFTSTSSGDSAHQTDGGESERENSDEERDSDDEYQVSHLRRRTVSTTSTSSRAEYPSRRVAPPVPVPNLTKKSRGRHVPTAETVESGVGKNTRMYVCKVADCGKCFARGEHLKRHVRSIHTHDKPHKCPCCGKDFSRHDNLGQHMRVHKSSSSKQRRFTAV</sequence>
<feature type="domain" description="C2H2-type" evidence="7">
    <location>
        <begin position="488"/>
        <end position="518"/>
    </location>
</feature>
<keyword evidence="3 5" id="KW-0863">Zinc-finger</keyword>
<feature type="region of interest" description="Disordered" evidence="6">
    <location>
        <begin position="243"/>
        <end position="269"/>
    </location>
</feature>
<dbReference type="GO" id="GO:0005634">
    <property type="term" value="C:nucleus"/>
    <property type="evidence" value="ECO:0007669"/>
    <property type="project" value="UniProtKB-ARBA"/>
</dbReference>
<evidence type="ECO:0000256" key="3">
    <source>
        <dbReference type="ARBA" id="ARBA00022771"/>
    </source>
</evidence>
<dbReference type="PANTHER" id="PTHR19818">
    <property type="entry name" value="ZINC FINGER PROTEIN ZIC AND GLI"/>
    <property type="match status" value="1"/>
</dbReference>
<dbReference type="Pfam" id="PF00096">
    <property type="entry name" value="zf-C2H2"/>
    <property type="match status" value="2"/>
</dbReference>
<evidence type="ECO:0000259" key="7">
    <source>
        <dbReference type="PROSITE" id="PS50157"/>
    </source>
</evidence>
<dbReference type="SUPFAM" id="SSF57667">
    <property type="entry name" value="beta-beta-alpha zinc fingers"/>
    <property type="match status" value="1"/>
</dbReference>
<keyword evidence="1" id="KW-0479">Metal-binding</keyword>
<comment type="caution">
    <text evidence="8">The sequence shown here is derived from an EMBL/GenBank/DDBJ whole genome shotgun (WGS) entry which is preliminary data.</text>
</comment>
<dbReference type="GO" id="GO:0008270">
    <property type="term" value="F:zinc ion binding"/>
    <property type="evidence" value="ECO:0007669"/>
    <property type="project" value="UniProtKB-KW"/>
</dbReference>
<dbReference type="GO" id="GO:0045944">
    <property type="term" value="P:positive regulation of transcription by RNA polymerase II"/>
    <property type="evidence" value="ECO:0007669"/>
    <property type="project" value="UniProtKB-ARBA"/>
</dbReference>
<evidence type="ECO:0000256" key="6">
    <source>
        <dbReference type="SAM" id="MobiDB-lite"/>
    </source>
</evidence>
<dbReference type="PROSITE" id="PS50157">
    <property type="entry name" value="ZINC_FINGER_C2H2_2"/>
    <property type="match status" value="2"/>
</dbReference>
<dbReference type="GO" id="GO:0000981">
    <property type="term" value="F:DNA-binding transcription factor activity, RNA polymerase II-specific"/>
    <property type="evidence" value="ECO:0007669"/>
    <property type="project" value="TreeGrafter"/>
</dbReference>
<keyword evidence="2" id="KW-0677">Repeat</keyword>
<evidence type="ECO:0000313" key="9">
    <source>
        <dbReference type="Proteomes" id="UP000639403"/>
    </source>
</evidence>
<dbReference type="SMART" id="SM00355">
    <property type="entry name" value="ZnF_C2H2"/>
    <property type="match status" value="2"/>
</dbReference>
<dbReference type="InterPro" id="IPR013087">
    <property type="entry name" value="Znf_C2H2_type"/>
</dbReference>
<dbReference type="Gene3D" id="3.30.160.60">
    <property type="entry name" value="Classic Zinc Finger"/>
    <property type="match status" value="2"/>
</dbReference>
<dbReference type="PROSITE" id="PS00028">
    <property type="entry name" value="ZINC_FINGER_C2H2_1"/>
    <property type="match status" value="2"/>
</dbReference>
<feature type="domain" description="C2H2-type" evidence="7">
    <location>
        <begin position="519"/>
        <end position="546"/>
    </location>
</feature>
<feature type="region of interest" description="Disordered" evidence="6">
    <location>
        <begin position="87"/>
        <end position="114"/>
    </location>
</feature>
<feature type="compositionally biased region" description="Polar residues" evidence="6">
    <location>
        <begin position="344"/>
        <end position="376"/>
    </location>
</feature>
<reference evidence="8" key="1">
    <citation type="submission" date="2020-11" db="EMBL/GenBank/DDBJ databases">
        <authorList>
            <person name="Koelle M."/>
            <person name="Horta M.A.C."/>
            <person name="Nowrousian M."/>
            <person name="Ohm R.A."/>
            <person name="Benz P."/>
            <person name="Pilgard A."/>
        </authorList>
    </citation>
    <scope>NUCLEOTIDE SEQUENCE</scope>
    <source>
        <strain evidence="8">FPRL280</strain>
    </source>
</reference>
<reference evidence="8" key="2">
    <citation type="journal article" name="Front. Microbiol.">
        <title>Degradative Capacity of Two Strains of Rhodonia placenta: From Phenotype to Genotype.</title>
        <authorList>
            <person name="Kolle M."/>
            <person name="Horta M.A.C."/>
            <person name="Nowrousian M."/>
            <person name="Ohm R.A."/>
            <person name="Benz J.P."/>
            <person name="Pilgard A."/>
        </authorList>
    </citation>
    <scope>NUCLEOTIDE SEQUENCE</scope>
    <source>
        <strain evidence="8">FPRL280</strain>
    </source>
</reference>
<feature type="compositionally biased region" description="Polar residues" evidence="6">
    <location>
        <begin position="87"/>
        <end position="113"/>
    </location>
</feature>
<dbReference type="EMBL" id="JADOXO010000008">
    <property type="protein sequence ID" value="KAF9820770.1"/>
    <property type="molecule type" value="Genomic_DNA"/>
</dbReference>
<evidence type="ECO:0000313" key="8">
    <source>
        <dbReference type="EMBL" id="KAF9820770.1"/>
    </source>
</evidence>
<dbReference type="PANTHER" id="PTHR19818:SF139">
    <property type="entry name" value="PAIR-RULE PROTEIN ODD-PAIRED"/>
    <property type="match status" value="1"/>
</dbReference>
<dbReference type="Proteomes" id="UP000639403">
    <property type="component" value="Unassembled WGS sequence"/>
</dbReference>
<keyword evidence="4" id="KW-0862">Zinc</keyword>
<evidence type="ECO:0000256" key="4">
    <source>
        <dbReference type="ARBA" id="ARBA00022833"/>
    </source>
</evidence>
<dbReference type="AlphaFoldDB" id="A0A8H7P9Z9"/>
<name>A0A8H7P9Z9_9APHY</name>
<gene>
    <name evidence="8" type="ORF">IEO21_01213</name>
</gene>
<evidence type="ECO:0000256" key="1">
    <source>
        <dbReference type="ARBA" id="ARBA00022723"/>
    </source>
</evidence>